<proteinExistence type="predicted"/>
<dbReference type="Proteomes" id="UP000710385">
    <property type="component" value="Unassembled WGS sequence"/>
</dbReference>
<evidence type="ECO:0000313" key="2">
    <source>
        <dbReference type="Proteomes" id="UP000710385"/>
    </source>
</evidence>
<reference evidence="1" key="1">
    <citation type="submission" date="2020-05" db="EMBL/GenBank/DDBJ databases">
        <title>High-Quality Genomes of Partial-Nitritation/Anammox System by Hierarchical Clustering Based Hybrid Assembly.</title>
        <authorList>
            <person name="Liu L."/>
            <person name="Wang Y."/>
            <person name="Che Y."/>
            <person name="Chen Y."/>
            <person name="Xia Y."/>
            <person name="Luo R."/>
            <person name="Cheng S.H."/>
            <person name="Zheng C."/>
            <person name="Zhang T."/>
        </authorList>
    </citation>
    <scope>NUCLEOTIDE SEQUENCE</scope>
    <source>
        <strain evidence="1">H1_PAT1</strain>
    </source>
</reference>
<organism evidence="1 2">
    <name type="scientific">candidate division WWE3 bacterium</name>
    <dbReference type="NCBI Taxonomy" id="2053526"/>
    <lineage>
        <taxon>Bacteria</taxon>
        <taxon>Katanobacteria</taxon>
    </lineage>
</organism>
<evidence type="ECO:0000313" key="1">
    <source>
        <dbReference type="EMBL" id="MBE7524888.1"/>
    </source>
</evidence>
<comment type="caution">
    <text evidence="1">The sequence shown here is derived from an EMBL/GenBank/DDBJ whole genome shotgun (WGS) entry which is preliminary data.</text>
</comment>
<dbReference type="EMBL" id="JABTTY010000001">
    <property type="protein sequence ID" value="MBE7524888.1"/>
    <property type="molecule type" value="Genomic_DNA"/>
</dbReference>
<sequence length="99" mass="11301">MNIRDGKFVLNLAHLRAGHWPGVHAPPWAINLPLLELSMGRMLRKRDAFEAFVPASSSEFIPVVIKHMNRRSTGESGFYAVPTRAEDAWRWKEACRRSS</sequence>
<accession>A0A928Y590</accession>
<name>A0A928Y590_UNCKA</name>
<protein>
    <submittedName>
        <fullName evidence="1">Uncharacterized protein</fullName>
    </submittedName>
</protein>
<dbReference type="AlphaFoldDB" id="A0A928Y590"/>
<gene>
    <name evidence="1" type="ORF">HS096_00600</name>
</gene>